<dbReference type="AlphaFoldDB" id="A0A926D219"/>
<dbReference type="Gene3D" id="1.10.1740.10">
    <property type="match status" value="1"/>
</dbReference>
<dbReference type="RefSeq" id="WP_249314195.1">
    <property type="nucleotide sequence ID" value="NZ_JACRSR010000001.1"/>
</dbReference>
<dbReference type="PANTHER" id="PTHR43133:SF51">
    <property type="entry name" value="RNA POLYMERASE SIGMA FACTOR"/>
    <property type="match status" value="1"/>
</dbReference>
<organism evidence="6 7">
    <name type="scientific">Gehongia tenuis</name>
    <dbReference type="NCBI Taxonomy" id="2763655"/>
    <lineage>
        <taxon>Bacteria</taxon>
        <taxon>Bacillati</taxon>
        <taxon>Bacillota</taxon>
        <taxon>Clostridia</taxon>
        <taxon>Christensenellales</taxon>
        <taxon>Christensenellaceae</taxon>
        <taxon>Gehongia</taxon>
    </lineage>
</organism>
<dbReference type="InterPro" id="IPR013249">
    <property type="entry name" value="RNA_pol_sigma70_r4_t2"/>
</dbReference>
<evidence type="ECO:0000313" key="6">
    <source>
        <dbReference type="EMBL" id="MBC8530303.1"/>
    </source>
</evidence>
<dbReference type="EMBL" id="JACRSR010000001">
    <property type="protein sequence ID" value="MBC8530303.1"/>
    <property type="molecule type" value="Genomic_DNA"/>
</dbReference>
<proteinExistence type="predicted"/>
<keyword evidence="3" id="KW-0804">Transcription</keyword>
<dbReference type="Pfam" id="PF08281">
    <property type="entry name" value="Sigma70_r4_2"/>
    <property type="match status" value="1"/>
</dbReference>
<dbReference type="Proteomes" id="UP000623172">
    <property type="component" value="Unassembled WGS sequence"/>
</dbReference>
<dbReference type="InterPro" id="IPR013325">
    <property type="entry name" value="RNA_pol_sigma_r2"/>
</dbReference>
<protein>
    <submittedName>
        <fullName evidence="6">RNA polymerase sigma factor</fullName>
    </submittedName>
</protein>
<keyword evidence="7" id="KW-1185">Reference proteome</keyword>
<feature type="domain" description="RNA polymerase sigma factor 70 region 4 type 2" evidence="5">
    <location>
        <begin position="136"/>
        <end position="183"/>
    </location>
</feature>
<evidence type="ECO:0000256" key="2">
    <source>
        <dbReference type="ARBA" id="ARBA00023082"/>
    </source>
</evidence>
<comment type="caution">
    <text evidence="6">The sequence shown here is derived from an EMBL/GenBank/DDBJ whole genome shotgun (WGS) entry which is preliminary data.</text>
</comment>
<feature type="domain" description="RNA polymerase sigma-70 region 2" evidence="4">
    <location>
        <begin position="29"/>
        <end position="86"/>
    </location>
</feature>
<dbReference type="GO" id="GO:0016987">
    <property type="term" value="F:sigma factor activity"/>
    <property type="evidence" value="ECO:0007669"/>
    <property type="project" value="UniProtKB-KW"/>
</dbReference>
<evidence type="ECO:0000259" key="4">
    <source>
        <dbReference type="Pfam" id="PF04542"/>
    </source>
</evidence>
<keyword evidence="2" id="KW-0731">Sigma factor</keyword>
<dbReference type="InterPro" id="IPR007627">
    <property type="entry name" value="RNA_pol_sigma70_r2"/>
</dbReference>
<dbReference type="PANTHER" id="PTHR43133">
    <property type="entry name" value="RNA POLYMERASE ECF-TYPE SIGMA FACTO"/>
    <property type="match status" value="1"/>
</dbReference>
<name>A0A926D219_9FIRM</name>
<sequence>MNFENETQLIGKAVSGDKKALEALLCGAQDMVFNLSLRMLGAIPDAEDATQEILIKIMTHLSSFREESSLSTWVFRIAMNHLKSYRKGMFAQHPLSFEIYGEDIASGRERDVPDMGGGVDKALLERELKLSCSNVMLQCLTPEDRAVYILGTMFRLDSRIAAEILETTPEAYRKRLSRIRKKMGAFLNKYCGLSGAGMCSCKRRTNYAIVTGRLNPSYLAFSAMRECRFSDIVSCTDAMEQLDDLSQIFAGFPAYRSTERVTVWMKELMAGKPFSAVMKGQEAATRI</sequence>
<evidence type="ECO:0000313" key="7">
    <source>
        <dbReference type="Proteomes" id="UP000623172"/>
    </source>
</evidence>
<keyword evidence="1" id="KW-0805">Transcription regulation</keyword>
<evidence type="ECO:0000256" key="3">
    <source>
        <dbReference type="ARBA" id="ARBA00023163"/>
    </source>
</evidence>
<dbReference type="InterPro" id="IPR014284">
    <property type="entry name" value="RNA_pol_sigma-70_dom"/>
</dbReference>
<dbReference type="GO" id="GO:0006352">
    <property type="term" value="P:DNA-templated transcription initiation"/>
    <property type="evidence" value="ECO:0007669"/>
    <property type="project" value="InterPro"/>
</dbReference>
<dbReference type="InterPro" id="IPR039425">
    <property type="entry name" value="RNA_pol_sigma-70-like"/>
</dbReference>
<dbReference type="NCBIfam" id="TIGR02937">
    <property type="entry name" value="sigma70-ECF"/>
    <property type="match status" value="1"/>
</dbReference>
<reference evidence="6" key="1">
    <citation type="submission" date="2020-08" db="EMBL/GenBank/DDBJ databases">
        <title>Genome public.</title>
        <authorList>
            <person name="Liu C."/>
            <person name="Sun Q."/>
        </authorList>
    </citation>
    <scope>NUCLEOTIDE SEQUENCE</scope>
    <source>
        <strain evidence="6">NSJ-53</strain>
    </source>
</reference>
<evidence type="ECO:0000259" key="5">
    <source>
        <dbReference type="Pfam" id="PF08281"/>
    </source>
</evidence>
<evidence type="ECO:0000256" key="1">
    <source>
        <dbReference type="ARBA" id="ARBA00023015"/>
    </source>
</evidence>
<dbReference type="GO" id="GO:0003677">
    <property type="term" value="F:DNA binding"/>
    <property type="evidence" value="ECO:0007669"/>
    <property type="project" value="InterPro"/>
</dbReference>
<dbReference type="Pfam" id="PF04542">
    <property type="entry name" value="Sigma70_r2"/>
    <property type="match status" value="1"/>
</dbReference>
<accession>A0A926D219</accession>
<dbReference type="SUPFAM" id="SSF88946">
    <property type="entry name" value="Sigma2 domain of RNA polymerase sigma factors"/>
    <property type="match status" value="1"/>
</dbReference>
<gene>
    <name evidence="6" type="ORF">H8696_00385</name>
</gene>